<evidence type="ECO:0000256" key="13">
    <source>
        <dbReference type="ARBA" id="ARBA00026103"/>
    </source>
</evidence>
<comment type="catalytic activity">
    <reaction evidence="22">
        <text>N(6)-methyl-dATP + H2O = N(6)-methyl-dAMP + diphosphate + H(+)</text>
        <dbReference type="Rhea" id="RHEA:67604"/>
        <dbReference type="ChEBI" id="CHEBI:15377"/>
        <dbReference type="ChEBI" id="CHEBI:15378"/>
        <dbReference type="ChEBI" id="CHEBI:33019"/>
        <dbReference type="ChEBI" id="CHEBI:169976"/>
        <dbReference type="ChEBI" id="CHEBI:172872"/>
    </reaction>
    <physiologicalReaction direction="left-to-right" evidence="22">
        <dbReference type="Rhea" id="RHEA:67605"/>
    </physiologicalReaction>
</comment>
<evidence type="ECO:0000256" key="2">
    <source>
        <dbReference type="ARBA" id="ARBA00004123"/>
    </source>
</evidence>
<evidence type="ECO:0000256" key="8">
    <source>
        <dbReference type="ARBA" id="ARBA00023242"/>
    </source>
</evidence>
<dbReference type="eggNOG" id="ENOG502S254">
    <property type="taxonomic scope" value="Eukaryota"/>
</dbReference>
<dbReference type="PROSITE" id="PS00893">
    <property type="entry name" value="NUDIX_BOX"/>
    <property type="match status" value="1"/>
</dbReference>
<comment type="cofactor">
    <cofactor evidence="1">
        <name>Mg(2+)</name>
        <dbReference type="ChEBI" id="CHEBI:18420"/>
    </cofactor>
</comment>
<comment type="similarity">
    <text evidence="3">Belongs to the Nudix hydrolase family.</text>
</comment>
<evidence type="ECO:0000313" key="26">
    <source>
        <dbReference type="Proteomes" id="UP000009168"/>
    </source>
</evidence>
<evidence type="ECO:0000256" key="3">
    <source>
        <dbReference type="ARBA" id="ARBA00005582"/>
    </source>
</evidence>
<dbReference type="PANTHER" id="PTHR43758:SF2">
    <property type="entry name" value="OXIDIZED PURINE NUCLEOSIDE TRIPHOSPHATE HYDROLASE"/>
    <property type="match status" value="1"/>
</dbReference>
<dbReference type="GO" id="GO:0042262">
    <property type="term" value="P:DNA protection"/>
    <property type="evidence" value="ECO:0007669"/>
    <property type="project" value="InterPro"/>
</dbReference>
<reference evidence="26" key="1">
    <citation type="journal article" date="2006" name="PLoS Biol.">
        <title>Macronuclear genome sequence of the ciliate Tetrahymena thermophila, a model eukaryote.</title>
        <authorList>
            <person name="Eisen J.A."/>
            <person name="Coyne R.S."/>
            <person name="Wu M."/>
            <person name="Wu D."/>
            <person name="Thiagarajan M."/>
            <person name="Wortman J.R."/>
            <person name="Badger J.H."/>
            <person name="Ren Q."/>
            <person name="Amedeo P."/>
            <person name="Jones K.M."/>
            <person name="Tallon L.J."/>
            <person name="Delcher A.L."/>
            <person name="Salzberg S.L."/>
            <person name="Silva J.C."/>
            <person name="Haas B.J."/>
            <person name="Majoros W.H."/>
            <person name="Farzad M."/>
            <person name="Carlton J.M."/>
            <person name="Smith R.K. Jr."/>
            <person name="Garg J."/>
            <person name="Pearlman R.E."/>
            <person name="Karrer K.M."/>
            <person name="Sun L."/>
            <person name="Manning G."/>
            <person name="Elde N.C."/>
            <person name="Turkewitz A.P."/>
            <person name="Asai D.J."/>
            <person name="Wilkes D.E."/>
            <person name="Wang Y."/>
            <person name="Cai H."/>
            <person name="Collins K."/>
            <person name="Stewart B.A."/>
            <person name="Lee S.R."/>
            <person name="Wilamowska K."/>
            <person name="Weinberg Z."/>
            <person name="Ruzzo W.L."/>
            <person name="Wloga D."/>
            <person name="Gaertig J."/>
            <person name="Frankel J."/>
            <person name="Tsao C.-C."/>
            <person name="Gorovsky M.A."/>
            <person name="Keeling P.J."/>
            <person name="Waller R.F."/>
            <person name="Patron N.J."/>
            <person name="Cherry J.M."/>
            <person name="Stover N.A."/>
            <person name="Krieger C.J."/>
            <person name="del Toro C."/>
            <person name="Ryder H.F."/>
            <person name="Williamson S.C."/>
            <person name="Barbeau R.A."/>
            <person name="Hamilton E.P."/>
            <person name="Orias E."/>
        </authorList>
    </citation>
    <scope>NUCLEOTIDE SEQUENCE [LARGE SCALE GENOMIC DNA]</scope>
    <source>
        <strain evidence="26">SB210</strain>
    </source>
</reference>
<dbReference type="GO" id="GO:0046872">
    <property type="term" value="F:metal ion binding"/>
    <property type="evidence" value="ECO:0007669"/>
    <property type="project" value="UniProtKB-KW"/>
</dbReference>
<dbReference type="AlphaFoldDB" id="Q22S19"/>
<dbReference type="InParanoid" id="Q22S19"/>
<dbReference type="CDD" id="cd03427">
    <property type="entry name" value="NUDIX_MTH1_Nudt1"/>
    <property type="match status" value="1"/>
</dbReference>
<dbReference type="EC" id="3.6.1.56" evidence="13"/>
<dbReference type="GO" id="GO:0008828">
    <property type="term" value="F:dATP diphosphatase activity"/>
    <property type="evidence" value="ECO:0007669"/>
    <property type="project" value="UniProtKB-EC"/>
</dbReference>
<evidence type="ECO:0000256" key="5">
    <source>
        <dbReference type="ARBA" id="ARBA00022723"/>
    </source>
</evidence>
<comment type="catalytic activity">
    <reaction evidence="9">
        <text>8-oxo-dATP + H2O = 8-oxo-dAMP + diphosphate + H(+)</text>
        <dbReference type="Rhea" id="RHEA:65396"/>
        <dbReference type="ChEBI" id="CHEBI:15377"/>
        <dbReference type="ChEBI" id="CHEBI:15378"/>
        <dbReference type="ChEBI" id="CHEBI:33019"/>
        <dbReference type="ChEBI" id="CHEBI:71361"/>
        <dbReference type="ChEBI" id="CHEBI:172871"/>
    </reaction>
    <physiologicalReaction direction="left-to-right" evidence="9">
        <dbReference type="Rhea" id="RHEA:65397"/>
    </physiologicalReaction>
</comment>
<keyword evidence="7" id="KW-0460">Magnesium</keyword>
<dbReference type="InterPro" id="IPR015797">
    <property type="entry name" value="NUDIX_hydrolase-like_dom_sf"/>
</dbReference>
<evidence type="ECO:0000256" key="16">
    <source>
        <dbReference type="ARBA" id="ARBA00030634"/>
    </source>
</evidence>
<evidence type="ECO:0000256" key="14">
    <source>
        <dbReference type="ARBA" id="ARBA00026218"/>
    </source>
</evidence>
<dbReference type="PRINTS" id="PR01403">
    <property type="entry name" value="8OXTPHPHTASE"/>
</dbReference>
<dbReference type="STRING" id="312017.Q22S19"/>
<gene>
    <name evidence="25" type="ORF">TTHERM_00011190</name>
</gene>
<dbReference type="RefSeq" id="XP_001008198.1">
    <property type="nucleotide sequence ID" value="XM_001008198.1"/>
</dbReference>
<comment type="catalytic activity">
    <reaction evidence="12">
        <text>2-oxo-ATP + H2O = 2-oxo-AMP + diphosphate + H(+)</text>
        <dbReference type="Rhea" id="RHEA:67392"/>
        <dbReference type="ChEBI" id="CHEBI:15377"/>
        <dbReference type="ChEBI" id="CHEBI:15378"/>
        <dbReference type="ChEBI" id="CHEBI:33019"/>
        <dbReference type="ChEBI" id="CHEBI:71395"/>
        <dbReference type="ChEBI" id="CHEBI:172878"/>
    </reaction>
    <physiologicalReaction direction="left-to-right" evidence="12">
        <dbReference type="Rhea" id="RHEA:67393"/>
    </physiologicalReaction>
</comment>
<keyword evidence="26" id="KW-1185">Reference proteome</keyword>
<comment type="subcellular location">
    <subcellularLocation>
        <location evidence="2">Nucleus</location>
    </subcellularLocation>
</comment>
<comment type="function">
    <text evidence="23">Oxidized purine nucleoside triphosphate hydrolase which is a prominent sanitizer of the oxidized nucleotide pool. Catalyzes the hydrolysis of 2-oxo-dATP (2-hydroxy-dATP) into 2-oxo-dAMP. Also has a significant hydrolase activity toward 2-oxo-ATP, 8-oxo-dGTP and 8-oxo-dATP. Through the hydrolysis of oxidized purine nucleoside triphosphates, prevents their incorporation into DNA and the subsequent transversions A:T to C:G and G:C to T:A. Also catalyzes the hydrolysis of methylated purine nucleoside triphosphate preventing their integration into DNA. Through this antimutagenic activity protects cells from oxidative stress.</text>
</comment>
<comment type="subunit">
    <text evidence="4">Monomer.</text>
</comment>
<keyword evidence="5" id="KW-0479">Metal-binding</keyword>
<evidence type="ECO:0000256" key="19">
    <source>
        <dbReference type="ARBA" id="ARBA00032071"/>
    </source>
</evidence>
<comment type="catalytic activity">
    <reaction evidence="21">
        <text>O(6)-methyl-dGTP + H2O = O(6)-methyl-dGMP + diphosphate + H(+)</text>
        <dbReference type="Rhea" id="RHEA:67600"/>
        <dbReference type="ChEBI" id="CHEBI:15377"/>
        <dbReference type="ChEBI" id="CHEBI:15378"/>
        <dbReference type="ChEBI" id="CHEBI:33019"/>
        <dbReference type="ChEBI" id="CHEBI:169974"/>
        <dbReference type="ChEBI" id="CHEBI:169975"/>
    </reaction>
    <physiologicalReaction direction="left-to-right" evidence="21">
        <dbReference type="Rhea" id="RHEA:67601"/>
    </physiologicalReaction>
</comment>
<evidence type="ECO:0000256" key="6">
    <source>
        <dbReference type="ARBA" id="ARBA00022801"/>
    </source>
</evidence>
<evidence type="ECO:0000256" key="23">
    <source>
        <dbReference type="ARBA" id="ARBA00053094"/>
    </source>
</evidence>
<evidence type="ECO:0000256" key="1">
    <source>
        <dbReference type="ARBA" id="ARBA00001946"/>
    </source>
</evidence>
<protein>
    <recommendedName>
        <fullName evidence="14">Oxidized purine nucleoside triphosphate hydrolase</fullName>
        <ecNumber evidence="13">3.6.1.56</ecNumber>
    </recommendedName>
    <alternativeName>
        <fullName evidence="18">2-hydroxy-dATP diphosphatase</fullName>
    </alternativeName>
    <alternativeName>
        <fullName evidence="17">7,8-dihydro-8-oxoguanine triphosphatase</fullName>
    </alternativeName>
    <alternativeName>
        <fullName evidence="16">8-oxo-dGTPase</fullName>
    </alternativeName>
    <alternativeName>
        <fullName evidence="19">Methylated purine nucleoside triphosphate hydrolase</fullName>
    </alternativeName>
    <alternativeName>
        <fullName evidence="15">Nucleoside diphosphate-linked moiety X motif 1</fullName>
    </alternativeName>
</protein>
<dbReference type="EMBL" id="GG662845">
    <property type="protein sequence ID" value="EAR87953.1"/>
    <property type="molecule type" value="Genomic_DNA"/>
</dbReference>
<evidence type="ECO:0000256" key="9">
    <source>
        <dbReference type="ARBA" id="ARBA00024448"/>
    </source>
</evidence>
<evidence type="ECO:0000256" key="7">
    <source>
        <dbReference type="ARBA" id="ARBA00022842"/>
    </source>
</evidence>
<dbReference type="Proteomes" id="UP000009168">
    <property type="component" value="Unassembled WGS sequence"/>
</dbReference>
<name>Q22S19_TETTS</name>
<keyword evidence="8" id="KW-0539">Nucleus</keyword>
<evidence type="ECO:0000256" key="17">
    <source>
        <dbReference type="ARBA" id="ARBA00030682"/>
    </source>
</evidence>
<dbReference type="OrthoDB" id="408303at2759"/>
<evidence type="ECO:0000256" key="22">
    <source>
        <dbReference type="ARBA" id="ARBA00049032"/>
    </source>
</evidence>
<dbReference type="Gene3D" id="3.90.79.10">
    <property type="entry name" value="Nucleoside Triphosphate Pyrophosphohydrolase"/>
    <property type="match status" value="1"/>
</dbReference>
<dbReference type="GO" id="GO:0005634">
    <property type="term" value="C:nucleus"/>
    <property type="evidence" value="ECO:0007669"/>
    <property type="project" value="UniProtKB-SubCell"/>
</dbReference>
<sequence length="178" mass="20748">MSTMVNFPKYSHCTLLFVQQADKLLLGMKKRGFGVNLWNGFGGKVDLNETVRQAAIRETQEECGITPIDPKFLGLLKFNMNLDQKTIIVHVFKSTEYTGNITESEEMLPKWFDIDKINYDVMWPDDRIWYPDMLKTNVFFFGEYDFQEHSVITSSNHKIVKEEELLALQKQLSKIPLD</sequence>
<evidence type="ECO:0000256" key="11">
    <source>
        <dbReference type="ARBA" id="ARBA00024486"/>
    </source>
</evidence>
<evidence type="ECO:0000256" key="15">
    <source>
        <dbReference type="ARBA" id="ARBA00029673"/>
    </source>
</evidence>
<evidence type="ECO:0000256" key="4">
    <source>
        <dbReference type="ARBA" id="ARBA00011245"/>
    </source>
</evidence>
<dbReference type="GO" id="GO:0008413">
    <property type="term" value="F:8-oxo-7,8-dihydroguanosine triphosphate pyrophosphatase activity"/>
    <property type="evidence" value="ECO:0007669"/>
    <property type="project" value="InterPro"/>
</dbReference>
<evidence type="ECO:0000313" key="25">
    <source>
        <dbReference type="EMBL" id="EAR87953.1"/>
    </source>
</evidence>
<accession>Q22S19</accession>
<dbReference type="InterPro" id="IPR003563">
    <property type="entry name" value="8ODP"/>
</dbReference>
<dbReference type="GO" id="GO:0005737">
    <property type="term" value="C:cytoplasm"/>
    <property type="evidence" value="ECO:0007669"/>
    <property type="project" value="TreeGrafter"/>
</dbReference>
<dbReference type="Pfam" id="PF00293">
    <property type="entry name" value="NUDIX"/>
    <property type="match status" value="1"/>
</dbReference>
<dbReference type="HOGENOM" id="CLU_037162_11_1_1"/>
<organism evidence="25 26">
    <name type="scientific">Tetrahymena thermophila (strain SB210)</name>
    <dbReference type="NCBI Taxonomy" id="312017"/>
    <lineage>
        <taxon>Eukaryota</taxon>
        <taxon>Sar</taxon>
        <taxon>Alveolata</taxon>
        <taxon>Ciliophora</taxon>
        <taxon>Intramacronucleata</taxon>
        <taxon>Oligohymenophorea</taxon>
        <taxon>Hymenostomatida</taxon>
        <taxon>Tetrahymenina</taxon>
        <taxon>Tetrahymenidae</taxon>
        <taxon>Tetrahymena</taxon>
    </lineage>
</organism>
<evidence type="ECO:0000256" key="10">
    <source>
        <dbReference type="ARBA" id="ARBA00024459"/>
    </source>
</evidence>
<dbReference type="PROSITE" id="PS51462">
    <property type="entry name" value="NUDIX"/>
    <property type="match status" value="1"/>
</dbReference>
<comment type="catalytic activity">
    <reaction evidence="20">
        <text>N(6)-methyl-ATP + H2O = N(6)-methyl-AMP + diphosphate + H(+)</text>
        <dbReference type="Rhea" id="RHEA:67608"/>
        <dbReference type="ChEBI" id="CHEBI:15377"/>
        <dbReference type="ChEBI" id="CHEBI:15378"/>
        <dbReference type="ChEBI" id="CHEBI:33019"/>
        <dbReference type="ChEBI" id="CHEBI:144842"/>
        <dbReference type="ChEBI" id="CHEBI:172873"/>
    </reaction>
    <physiologicalReaction direction="left-to-right" evidence="20">
        <dbReference type="Rhea" id="RHEA:67609"/>
    </physiologicalReaction>
</comment>
<evidence type="ECO:0000259" key="24">
    <source>
        <dbReference type="PROSITE" id="PS51462"/>
    </source>
</evidence>
<dbReference type="InterPro" id="IPR000086">
    <property type="entry name" value="NUDIX_hydrolase_dom"/>
</dbReference>
<evidence type="ECO:0000256" key="21">
    <source>
        <dbReference type="ARBA" id="ARBA00048894"/>
    </source>
</evidence>
<dbReference type="SUPFAM" id="SSF55811">
    <property type="entry name" value="Nudix"/>
    <property type="match status" value="1"/>
</dbReference>
<feature type="domain" description="Nudix hydrolase" evidence="24">
    <location>
        <begin position="8"/>
        <end position="135"/>
    </location>
</feature>
<comment type="catalytic activity">
    <reaction evidence="10">
        <text>2-oxo-dATP + H2O = 2-oxo-dAMP + diphosphate + H(+)</text>
        <dbReference type="Rhea" id="RHEA:31583"/>
        <dbReference type="ChEBI" id="CHEBI:15377"/>
        <dbReference type="ChEBI" id="CHEBI:15378"/>
        <dbReference type="ChEBI" id="CHEBI:33019"/>
        <dbReference type="ChEBI" id="CHEBI:63212"/>
        <dbReference type="ChEBI" id="CHEBI:77897"/>
        <dbReference type="EC" id="3.6.1.56"/>
    </reaction>
    <physiologicalReaction direction="left-to-right" evidence="10">
        <dbReference type="Rhea" id="RHEA:31584"/>
    </physiologicalReaction>
</comment>
<dbReference type="PANTHER" id="PTHR43758">
    <property type="entry name" value="7,8-DIHYDRO-8-OXOGUANINE TRIPHOSPHATASE"/>
    <property type="match status" value="1"/>
</dbReference>
<evidence type="ECO:0000256" key="18">
    <source>
        <dbReference type="ARBA" id="ARBA00031927"/>
    </source>
</evidence>
<dbReference type="KEGG" id="tet:TTHERM_00011190"/>
<dbReference type="GeneID" id="7831428"/>
<keyword evidence="6 25" id="KW-0378">Hydrolase</keyword>
<comment type="catalytic activity">
    <reaction evidence="11">
        <text>8-oxo-dGTP + H2O = 8-oxo-dGMP + diphosphate + H(+)</text>
        <dbReference type="Rhea" id="RHEA:31575"/>
        <dbReference type="ChEBI" id="CHEBI:15377"/>
        <dbReference type="ChEBI" id="CHEBI:15378"/>
        <dbReference type="ChEBI" id="CHEBI:33019"/>
        <dbReference type="ChEBI" id="CHEBI:63224"/>
        <dbReference type="ChEBI" id="CHEBI:77896"/>
    </reaction>
    <physiologicalReaction direction="left-to-right" evidence="11">
        <dbReference type="Rhea" id="RHEA:31576"/>
    </physiologicalReaction>
</comment>
<dbReference type="OMA" id="MWADDEF"/>
<evidence type="ECO:0000256" key="20">
    <source>
        <dbReference type="ARBA" id="ARBA00048002"/>
    </source>
</evidence>
<evidence type="ECO:0000256" key="12">
    <source>
        <dbReference type="ARBA" id="ARBA00024596"/>
    </source>
</evidence>
<proteinExistence type="inferred from homology"/>
<dbReference type="InterPro" id="IPR020084">
    <property type="entry name" value="NUDIX_hydrolase_CS"/>
</dbReference>